<evidence type="ECO:0000256" key="1">
    <source>
        <dbReference type="ARBA" id="ARBA00004141"/>
    </source>
</evidence>
<keyword evidence="5 8" id="KW-1133">Transmembrane helix</keyword>
<protein>
    <recommendedName>
        <fullName evidence="8">MLO-like protein</fullName>
    </recommendedName>
</protein>
<comment type="similarity">
    <text evidence="2 8">Belongs to the MLO family.</text>
</comment>
<evidence type="ECO:0000256" key="4">
    <source>
        <dbReference type="ARBA" id="ARBA00022821"/>
    </source>
</evidence>
<comment type="subcellular location">
    <subcellularLocation>
        <location evidence="1 8">Membrane</location>
        <topology evidence="1 8">Multi-pass membrane protein</topology>
    </subcellularLocation>
</comment>
<evidence type="ECO:0000256" key="3">
    <source>
        <dbReference type="ARBA" id="ARBA00022692"/>
    </source>
</evidence>
<evidence type="ECO:0000256" key="9">
    <source>
        <dbReference type="SAM" id="MobiDB-lite"/>
    </source>
</evidence>
<evidence type="ECO:0000256" key="7">
    <source>
        <dbReference type="ARBA" id="ARBA00023265"/>
    </source>
</evidence>
<proteinExistence type="inferred from homology"/>
<comment type="function">
    <text evidence="8">May be involved in modulation of pathogen defense and leaf cell death.</text>
</comment>
<keyword evidence="11" id="KW-0732">Signal</keyword>
<evidence type="ECO:0000256" key="10">
    <source>
        <dbReference type="SAM" id="Phobius"/>
    </source>
</evidence>
<evidence type="ECO:0000256" key="8">
    <source>
        <dbReference type="RuleBase" id="RU280816"/>
    </source>
</evidence>
<dbReference type="Pfam" id="PF03094">
    <property type="entry name" value="Mlo"/>
    <property type="match status" value="2"/>
</dbReference>
<feature type="transmembrane region" description="Helical" evidence="10">
    <location>
        <begin position="64"/>
        <end position="85"/>
    </location>
</feature>
<evidence type="ECO:0000256" key="5">
    <source>
        <dbReference type="ARBA" id="ARBA00022989"/>
    </source>
</evidence>
<evidence type="ECO:0000256" key="11">
    <source>
        <dbReference type="SAM" id="SignalP"/>
    </source>
</evidence>
<dbReference type="GO" id="GO:0016020">
    <property type="term" value="C:membrane"/>
    <property type="evidence" value="ECO:0007669"/>
    <property type="project" value="UniProtKB-SubCell"/>
</dbReference>
<feature type="signal peptide" evidence="11">
    <location>
        <begin position="1"/>
        <end position="18"/>
    </location>
</feature>
<sequence length="442" mass="50986">MLLGFMSLLLTVSQKRIANICIPKGVGETLLPCATMIFDVTQEETKCAEQGKVSLLSREGVGQLQYLIFHLAVWHVVSCILTFSLGMAKMRHWEPWEAETRTLEYQFAYDPQRFQLKRETSFGKRHLNYWSNNHLLFWVVSFVRQFYRSVPKVDYFTLRHGFITAHFAEGSSFDFQNFIKRAQEKDFEVVVGTSWWIWIFSVLYVFFNANVFHSHFWLPFSPLMVLLLVGTKLQGIVTHMCLDSDDNSHVVKGSLLVRPSDHFFWFGWPNLLLHLINFVFFQNSFQLAFFSWTSFRFGIRSCFHRGIENIIIRVAMGVSVQILCGYVTLPLYALVNQMGTSMSKAVFTENVIRGIQIWREKAKRNVALRNPHSQDSSLETSLSLETSPETPSFGVYESISILTDPSLDDNKHIAITEENISTEQLGSFQGFHLQNTGKSTQF</sequence>
<gene>
    <name evidence="8" type="primary">MLO</name>
    <name evidence="12" type="ORF">Fmac_009776</name>
</gene>
<keyword evidence="13" id="KW-1185">Reference proteome</keyword>
<feature type="transmembrane region" description="Helical" evidence="10">
    <location>
        <begin position="263"/>
        <end position="290"/>
    </location>
</feature>
<dbReference type="PANTHER" id="PTHR31942:SF72">
    <property type="entry name" value="MLO-LIKE PROTEIN"/>
    <property type="match status" value="1"/>
</dbReference>
<keyword evidence="6 8" id="KW-0472">Membrane</keyword>
<evidence type="ECO:0000313" key="12">
    <source>
        <dbReference type="EMBL" id="KAL2341836.1"/>
    </source>
</evidence>
<comment type="caution">
    <text evidence="12">The sequence shown here is derived from an EMBL/GenBank/DDBJ whole genome shotgun (WGS) entry which is preliminary data.</text>
</comment>
<keyword evidence="7 8" id="KW-0568">Pathogenesis-related protein</keyword>
<dbReference type="GO" id="GO:0005516">
    <property type="term" value="F:calmodulin binding"/>
    <property type="evidence" value="ECO:0007669"/>
    <property type="project" value="UniProtKB-KW"/>
</dbReference>
<feature type="transmembrane region" description="Helical" evidence="10">
    <location>
        <begin position="310"/>
        <end position="335"/>
    </location>
</feature>
<keyword evidence="3 8" id="KW-0812">Transmembrane</keyword>
<dbReference type="PANTHER" id="PTHR31942">
    <property type="entry name" value="MLO-LIKE PROTEIN 1"/>
    <property type="match status" value="1"/>
</dbReference>
<evidence type="ECO:0000256" key="6">
    <source>
        <dbReference type="ARBA" id="ARBA00023136"/>
    </source>
</evidence>
<organism evidence="12 13">
    <name type="scientific">Flemingia macrophylla</name>
    <dbReference type="NCBI Taxonomy" id="520843"/>
    <lineage>
        <taxon>Eukaryota</taxon>
        <taxon>Viridiplantae</taxon>
        <taxon>Streptophyta</taxon>
        <taxon>Embryophyta</taxon>
        <taxon>Tracheophyta</taxon>
        <taxon>Spermatophyta</taxon>
        <taxon>Magnoliopsida</taxon>
        <taxon>eudicotyledons</taxon>
        <taxon>Gunneridae</taxon>
        <taxon>Pentapetalae</taxon>
        <taxon>rosids</taxon>
        <taxon>fabids</taxon>
        <taxon>Fabales</taxon>
        <taxon>Fabaceae</taxon>
        <taxon>Papilionoideae</taxon>
        <taxon>50 kb inversion clade</taxon>
        <taxon>NPAAA clade</taxon>
        <taxon>indigoferoid/millettioid clade</taxon>
        <taxon>Phaseoleae</taxon>
        <taxon>Flemingia</taxon>
    </lineage>
</organism>
<dbReference type="Proteomes" id="UP001603857">
    <property type="component" value="Unassembled WGS sequence"/>
</dbReference>
<evidence type="ECO:0000313" key="13">
    <source>
        <dbReference type="Proteomes" id="UP001603857"/>
    </source>
</evidence>
<dbReference type="InterPro" id="IPR004326">
    <property type="entry name" value="Mlo"/>
</dbReference>
<dbReference type="EMBL" id="JBGMDY010000003">
    <property type="protein sequence ID" value="KAL2341836.1"/>
    <property type="molecule type" value="Genomic_DNA"/>
</dbReference>
<feature type="compositionally biased region" description="Low complexity" evidence="9">
    <location>
        <begin position="376"/>
        <end position="390"/>
    </location>
</feature>
<dbReference type="GO" id="GO:0006952">
    <property type="term" value="P:defense response"/>
    <property type="evidence" value="ECO:0007669"/>
    <property type="project" value="UniProtKB-KW"/>
</dbReference>
<dbReference type="AlphaFoldDB" id="A0ABD1N1S6"/>
<comment type="domain">
    <text evidence="8">The C-terminus contains a calmodulin-binding domain, which binds calmodulin in a calcium-dependent fashion.</text>
</comment>
<evidence type="ECO:0000256" key="2">
    <source>
        <dbReference type="ARBA" id="ARBA00006574"/>
    </source>
</evidence>
<accession>A0ABD1N1S6</accession>
<feature type="transmembrane region" description="Helical" evidence="10">
    <location>
        <begin position="187"/>
        <end position="207"/>
    </location>
</feature>
<feature type="chain" id="PRO_5044764539" description="MLO-like protein" evidence="11">
    <location>
        <begin position="19"/>
        <end position="442"/>
    </location>
</feature>
<reference evidence="12 13" key="1">
    <citation type="submission" date="2024-08" db="EMBL/GenBank/DDBJ databases">
        <title>Insights into the chromosomal genome structure of Flemingia macrophylla.</title>
        <authorList>
            <person name="Ding Y."/>
            <person name="Zhao Y."/>
            <person name="Bi W."/>
            <person name="Wu M."/>
            <person name="Zhao G."/>
            <person name="Gong Y."/>
            <person name="Li W."/>
            <person name="Zhang P."/>
        </authorList>
    </citation>
    <scope>NUCLEOTIDE SEQUENCE [LARGE SCALE GENOMIC DNA]</scope>
    <source>
        <strain evidence="12">DYQJB</strain>
        <tissue evidence="12">Leaf</tissue>
    </source>
</reference>
<keyword evidence="8" id="KW-0112">Calmodulin-binding</keyword>
<feature type="region of interest" description="Disordered" evidence="9">
    <location>
        <begin position="368"/>
        <end position="390"/>
    </location>
</feature>
<name>A0ABD1N1S6_9FABA</name>
<keyword evidence="4 8" id="KW-0611">Plant defense</keyword>